<feature type="chain" id="PRO_5046572099" evidence="2">
    <location>
        <begin position="19"/>
        <end position="318"/>
    </location>
</feature>
<dbReference type="PANTHER" id="PTHR37423">
    <property type="entry name" value="SOLUBLE LYTIC MUREIN TRANSGLYCOSYLASE-RELATED"/>
    <property type="match status" value="1"/>
</dbReference>
<dbReference type="InterPro" id="IPR023346">
    <property type="entry name" value="Lysozyme-like_dom_sf"/>
</dbReference>
<comment type="similarity">
    <text evidence="1">Belongs to the transglycosylase Slt family.</text>
</comment>
<dbReference type="CDD" id="cd16894">
    <property type="entry name" value="MltD-like"/>
    <property type="match status" value="1"/>
</dbReference>
<dbReference type="SUPFAM" id="SSF53955">
    <property type="entry name" value="Lysozyme-like"/>
    <property type="match status" value="1"/>
</dbReference>
<sequence length="318" mass="36672">MKKNILVFSNLVFMGLSAYLLISAFGTNTVTSNEVEPKVSNNSKSVVYALDLPLQIQFAGENVPLEDPEVRERLDRELLVNNYWQSNAVLLIKRAHKYFPIIEPILKEYGVPDDFKYLALAESGFMQVVSPAGATGFWQIMKETGREYGLEINDNIDERYHIEKATRVACQYFLNSKERFGTWTLAAAAYNAGNTGISRQLERQEVTDYYDLLLVEETSRYVFRILALKEIIGNYEDYGFKIEKEHLYSLAETKEIEIDTSVSNLAALAKDYGISYKTFKRYNPWLRDKNLENNSRRVYQIEIPDSTAYTFRSNQITE</sequence>
<gene>
    <name evidence="4" type="ORF">GCM10010832_10340</name>
</gene>
<name>A0ABQ1SDU4_9FLAO</name>
<proteinExistence type="inferred from homology"/>
<comment type="caution">
    <text evidence="4">The sequence shown here is derived from an EMBL/GenBank/DDBJ whole genome shotgun (WGS) entry which is preliminary data.</text>
</comment>
<evidence type="ECO:0000259" key="3">
    <source>
        <dbReference type="Pfam" id="PF01464"/>
    </source>
</evidence>
<dbReference type="Proteomes" id="UP000599179">
    <property type="component" value="Unassembled WGS sequence"/>
</dbReference>
<reference evidence="5" key="1">
    <citation type="journal article" date="2019" name="Int. J. Syst. Evol. Microbiol.">
        <title>The Global Catalogue of Microorganisms (GCM) 10K type strain sequencing project: providing services to taxonomists for standard genome sequencing and annotation.</title>
        <authorList>
            <consortium name="The Broad Institute Genomics Platform"/>
            <consortium name="The Broad Institute Genome Sequencing Center for Infectious Disease"/>
            <person name="Wu L."/>
            <person name="Ma J."/>
        </authorList>
    </citation>
    <scope>NUCLEOTIDE SEQUENCE [LARGE SCALE GENOMIC DNA]</scope>
    <source>
        <strain evidence="5">CGMCC 1.12931</strain>
    </source>
</reference>
<dbReference type="PANTHER" id="PTHR37423:SF2">
    <property type="entry name" value="MEMBRANE-BOUND LYTIC MUREIN TRANSGLYCOSYLASE C"/>
    <property type="match status" value="1"/>
</dbReference>
<evidence type="ECO:0000313" key="5">
    <source>
        <dbReference type="Proteomes" id="UP000599179"/>
    </source>
</evidence>
<keyword evidence="5" id="KW-1185">Reference proteome</keyword>
<dbReference type="Pfam" id="PF01464">
    <property type="entry name" value="SLT"/>
    <property type="match status" value="1"/>
</dbReference>
<dbReference type="RefSeq" id="WP_188458037.1">
    <property type="nucleotide sequence ID" value="NZ_BMGM01000004.1"/>
</dbReference>
<dbReference type="EMBL" id="BMGM01000004">
    <property type="protein sequence ID" value="GGE31954.1"/>
    <property type="molecule type" value="Genomic_DNA"/>
</dbReference>
<evidence type="ECO:0000256" key="1">
    <source>
        <dbReference type="ARBA" id="ARBA00007734"/>
    </source>
</evidence>
<evidence type="ECO:0000313" key="4">
    <source>
        <dbReference type="EMBL" id="GGE31954.1"/>
    </source>
</evidence>
<organism evidence="4 5">
    <name type="scientific">Psychroflexus planctonicus</name>
    <dbReference type="NCBI Taxonomy" id="1526575"/>
    <lineage>
        <taxon>Bacteria</taxon>
        <taxon>Pseudomonadati</taxon>
        <taxon>Bacteroidota</taxon>
        <taxon>Flavobacteriia</taxon>
        <taxon>Flavobacteriales</taxon>
        <taxon>Flavobacteriaceae</taxon>
        <taxon>Psychroflexus</taxon>
    </lineage>
</organism>
<keyword evidence="2" id="KW-0732">Signal</keyword>
<evidence type="ECO:0000256" key="2">
    <source>
        <dbReference type="SAM" id="SignalP"/>
    </source>
</evidence>
<dbReference type="InterPro" id="IPR008258">
    <property type="entry name" value="Transglycosylase_SLT_dom_1"/>
</dbReference>
<accession>A0ABQ1SDU4</accession>
<dbReference type="Gene3D" id="1.10.530.10">
    <property type="match status" value="1"/>
</dbReference>
<protein>
    <submittedName>
        <fullName evidence="4">Murein transglycosylase</fullName>
    </submittedName>
</protein>
<feature type="signal peptide" evidence="2">
    <location>
        <begin position="1"/>
        <end position="18"/>
    </location>
</feature>
<feature type="domain" description="Transglycosylase SLT" evidence="3">
    <location>
        <begin position="103"/>
        <end position="206"/>
    </location>
</feature>